<dbReference type="Pfam" id="PF02313">
    <property type="entry name" value="Fumarate_red_D"/>
    <property type="match status" value="1"/>
</dbReference>
<sequence>MDKGEPFWWGMFSVGGVVAALLVPVHIFLDGLAVPIGLLRADALSYERMLALVGHPLFKVYLFVLVVLPLYHAAHRIRFSLYDLGVKEFRISMDALCYGGALVGTGVVAYVLWGLL</sequence>
<dbReference type="InterPro" id="IPR003418">
    <property type="entry name" value="Fumarate_red_D"/>
</dbReference>
<dbReference type="GO" id="GO:0016020">
    <property type="term" value="C:membrane"/>
    <property type="evidence" value="ECO:0007669"/>
    <property type="project" value="InterPro"/>
</dbReference>
<dbReference type="Proteomes" id="UP000178606">
    <property type="component" value="Unassembled WGS sequence"/>
</dbReference>
<dbReference type="Gene3D" id="1.20.1300.10">
    <property type="entry name" value="Fumarate reductase/succinate dehydrogenase, transmembrane subunit"/>
    <property type="match status" value="1"/>
</dbReference>
<reference evidence="6 7" key="1">
    <citation type="journal article" date="2016" name="Nat. Commun.">
        <title>Thousands of microbial genomes shed light on interconnected biogeochemical processes in an aquifer system.</title>
        <authorList>
            <person name="Anantharaman K."/>
            <person name="Brown C.T."/>
            <person name="Hug L.A."/>
            <person name="Sharon I."/>
            <person name="Castelle C.J."/>
            <person name="Probst A.J."/>
            <person name="Thomas B.C."/>
            <person name="Singh A."/>
            <person name="Wilkins M.J."/>
            <person name="Karaoz U."/>
            <person name="Brodie E.L."/>
            <person name="Williams K.H."/>
            <person name="Hubbard S.S."/>
            <person name="Banfield J.F."/>
        </authorList>
    </citation>
    <scope>NUCLEOTIDE SEQUENCE [LARGE SCALE GENOMIC DNA]</scope>
    <source>
        <strain evidence="7">RIFCSPLOWO2_12_FULL_64_10</strain>
    </source>
</reference>
<dbReference type="EMBL" id="MFKF01000113">
    <property type="protein sequence ID" value="OGG54071.1"/>
    <property type="molecule type" value="Genomic_DNA"/>
</dbReference>
<keyword evidence="1" id="KW-1003">Cell membrane</keyword>
<dbReference type="SUPFAM" id="SSF81343">
    <property type="entry name" value="Fumarate reductase respiratory complex transmembrane subunits"/>
    <property type="match status" value="1"/>
</dbReference>
<organism evidence="6 7">
    <name type="scientific">Handelsmanbacteria sp. (strain RIFCSPLOWO2_12_FULL_64_10)</name>
    <dbReference type="NCBI Taxonomy" id="1817868"/>
    <lineage>
        <taxon>Bacteria</taxon>
        <taxon>Candidatus Handelsmaniibacteriota</taxon>
    </lineage>
</organism>
<keyword evidence="3 5" id="KW-1133">Transmembrane helix</keyword>
<evidence type="ECO:0000313" key="6">
    <source>
        <dbReference type="EMBL" id="OGG54071.1"/>
    </source>
</evidence>
<dbReference type="NCBIfam" id="NF003977">
    <property type="entry name" value="PRK05470.1-1"/>
    <property type="match status" value="1"/>
</dbReference>
<evidence type="ECO:0000313" key="7">
    <source>
        <dbReference type="Proteomes" id="UP000178606"/>
    </source>
</evidence>
<dbReference type="AlphaFoldDB" id="A0A1F6CYF3"/>
<gene>
    <name evidence="6" type="ORF">A3F84_17520</name>
</gene>
<name>A0A1F6CYF3_HANXR</name>
<evidence type="ECO:0008006" key="8">
    <source>
        <dbReference type="Google" id="ProtNLM"/>
    </source>
</evidence>
<evidence type="ECO:0000256" key="4">
    <source>
        <dbReference type="ARBA" id="ARBA00023136"/>
    </source>
</evidence>
<keyword evidence="4 5" id="KW-0472">Membrane</keyword>
<protein>
    <recommendedName>
        <fullName evidence="8">Fumarate reductase subunit D</fullName>
    </recommendedName>
</protein>
<dbReference type="InterPro" id="IPR034804">
    <property type="entry name" value="SQR/QFR_C/D"/>
</dbReference>
<comment type="caution">
    <text evidence="6">The sequence shown here is derived from an EMBL/GenBank/DDBJ whole genome shotgun (WGS) entry which is preliminary data.</text>
</comment>
<feature type="transmembrane region" description="Helical" evidence="5">
    <location>
        <begin position="95"/>
        <end position="113"/>
    </location>
</feature>
<evidence type="ECO:0000256" key="3">
    <source>
        <dbReference type="ARBA" id="ARBA00022989"/>
    </source>
</evidence>
<evidence type="ECO:0000256" key="2">
    <source>
        <dbReference type="ARBA" id="ARBA00022692"/>
    </source>
</evidence>
<accession>A0A1F6CYF3</accession>
<proteinExistence type="predicted"/>
<evidence type="ECO:0000256" key="1">
    <source>
        <dbReference type="ARBA" id="ARBA00022475"/>
    </source>
</evidence>
<feature type="transmembrane region" description="Helical" evidence="5">
    <location>
        <begin position="7"/>
        <end position="29"/>
    </location>
</feature>
<keyword evidence="2 5" id="KW-0812">Transmembrane</keyword>
<evidence type="ECO:0000256" key="5">
    <source>
        <dbReference type="SAM" id="Phobius"/>
    </source>
</evidence>
<dbReference type="GO" id="GO:0006106">
    <property type="term" value="P:fumarate metabolic process"/>
    <property type="evidence" value="ECO:0007669"/>
    <property type="project" value="InterPro"/>
</dbReference>
<feature type="transmembrane region" description="Helical" evidence="5">
    <location>
        <begin position="49"/>
        <end position="74"/>
    </location>
</feature>